<dbReference type="PANTHER" id="PTHR10851">
    <property type="entry name" value="PYRIDOXINE-5-PHOSPHATE OXIDASE"/>
    <property type="match status" value="1"/>
</dbReference>
<dbReference type="GO" id="GO:0010181">
    <property type="term" value="F:FMN binding"/>
    <property type="evidence" value="ECO:0007669"/>
    <property type="project" value="InterPro"/>
</dbReference>
<accession>A0A428Z0B2</accession>
<keyword evidence="2" id="KW-0285">Flavoprotein</keyword>
<evidence type="ECO:0000313" key="8">
    <source>
        <dbReference type="EMBL" id="RSM77664.1"/>
    </source>
</evidence>
<dbReference type="GO" id="GO:0008615">
    <property type="term" value="P:pyridoxine biosynthetic process"/>
    <property type="evidence" value="ECO:0007669"/>
    <property type="project" value="InterPro"/>
</dbReference>
<evidence type="ECO:0000256" key="5">
    <source>
        <dbReference type="PIRSR" id="PIRSR000190-2"/>
    </source>
</evidence>
<dbReference type="Proteomes" id="UP000287547">
    <property type="component" value="Unassembled WGS sequence"/>
</dbReference>
<dbReference type="PANTHER" id="PTHR10851:SF0">
    <property type="entry name" value="PYRIDOXINE-5'-PHOSPHATE OXIDASE"/>
    <property type="match status" value="1"/>
</dbReference>
<dbReference type="InterPro" id="IPR053451">
    <property type="entry name" value="Phenazine_biosynth_oxidase"/>
</dbReference>
<feature type="binding site" evidence="5">
    <location>
        <position position="173"/>
    </location>
    <ligand>
        <name>FMN</name>
        <dbReference type="ChEBI" id="CHEBI:58210"/>
    </ligand>
</feature>
<sequence length="200" mass="21898">MPGAVVNEFDQPPADPIALFGAWFDAAKQTVREPGVVALATANAEGVVSNRIVQTIKVTATGWVFTSHAGSQKGRDIAATGWASGVFYWRETSRQLIIAGPVSALSDQECDELWFARHPSTHPMSVAAEQSALLEDEGALRARAQQLAESGQTLARPSAWLGYELVPSTVEFWQGSPDRLHRRLRYDRNGNGWTSRRLQP</sequence>
<dbReference type="PIRSF" id="PIRSF000190">
    <property type="entry name" value="Pyd_amn-ph_oxd"/>
    <property type="match status" value="1"/>
</dbReference>
<evidence type="ECO:0000256" key="2">
    <source>
        <dbReference type="ARBA" id="ARBA00022630"/>
    </source>
</evidence>
<dbReference type="InterPro" id="IPR000659">
    <property type="entry name" value="Pyridox_Oxase"/>
</dbReference>
<evidence type="ECO:0000259" key="7">
    <source>
        <dbReference type="Pfam" id="PF10590"/>
    </source>
</evidence>
<evidence type="ECO:0000256" key="1">
    <source>
        <dbReference type="ARBA" id="ARBA00007301"/>
    </source>
</evidence>
<keyword evidence="4" id="KW-0560">Oxidoreductase</keyword>
<evidence type="ECO:0000259" key="6">
    <source>
        <dbReference type="Pfam" id="PF01243"/>
    </source>
</evidence>
<dbReference type="NCBIfam" id="NF004231">
    <property type="entry name" value="PRK05679.1"/>
    <property type="match status" value="1"/>
</dbReference>
<name>A0A428Z0B2_KIBAR</name>
<dbReference type="Gene3D" id="2.30.110.10">
    <property type="entry name" value="Electron Transport, Fmn-binding Protein, Chain A"/>
    <property type="match status" value="1"/>
</dbReference>
<feature type="binding site" evidence="5">
    <location>
        <position position="183"/>
    </location>
    <ligand>
        <name>FMN</name>
        <dbReference type="ChEBI" id="CHEBI:58210"/>
    </ligand>
</feature>
<dbReference type="Pfam" id="PF10590">
    <property type="entry name" value="PNP_phzG_C"/>
    <property type="match status" value="1"/>
</dbReference>
<dbReference type="AlphaFoldDB" id="A0A428Z0B2"/>
<proteinExistence type="inferred from homology"/>
<comment type="caution">
    <text evidence="8">The sequence shown here is derived from an EMBL/GenBank/DDBJ whole genome shotgun (WGS) entry which is preliminary data.</text>
</comment>
<comment type="cofactor">
    <cofactor evidence="5">
        <name>FMN</name>
        <dbReference type="ChEBI" id="CHEBI:58210"/>
    </cofactor>
    <text evidence="5">Binds 1 FMN per subunit.</text>
</comment>
<comment type="similarity">
    <text evidence="1">Belongs to the pyridoxamine 5'-phosphate oxidase family.</text>
</comment>
<dbReference type="InterPro" id="IPR012349">
    <property type="entry name" value="Split_barrel_FMN-bd"/>
</dbReference>
<dbReference type="EMBL" id="QHKI01000040">
    <property type="protein sequence ID" value="RSM77664.1"/>
    <property type="molecule type" value="Genomic_DNA"/>
</dbReference>
<dbReference type="OrthoDB" id="9780392at2"/>
<evidence type="ECO:0000256" key="3">
    <source>
        <dbReference type="ARBA" id="ARBA00022643"/>
    </source>
</evidence>
<dbReference type="InterPro" id="IPR019576">
    <property type="entry name" value="Pyridoxamine_oxidase_dimer_C"/>
</dbReference>
<protein>
    <submittedName>
        <fullName evidence="8">Pyridoxal 5'-phosphate synthase</fullName>
    </submittedName>
</protein>
<feature type="binding site" evidence="5">
    <location>
        <position position="73"/>
    </location>
    <ligand>
        <name>FMN</name>
        <dbReference type="ChEBI" id="CHEBI:58210"/>
    </ligand>
</feature>
<dbReference type="Pfam" id="PF01243">
    <property type="entry name" value="PNPOx_N"/>
    <property type="match status" value="1"/>
</dbReference>
<dbReference type="GO" id="GO:0004733">
    <property type="term" value="F:pyridoxamine phosphate oxidase activity"/>
    <property type="evidence" value="ECO:0007669"/>
    <property type="project" value="InterPro"/>
</dbReference>
<evidence type="ECO:0000313" key="9">
    <source>
        <dbReference type="Proteomes" id="UP000287547"/>
    </source>
</evidence>
<dbReference type="InterPro" id="IPR011576">
    <property type="entry name" value="Pyridox_Oxase_N"/>
</dbReference>
<feature type="binding site" evidence="5">
    <location>
        <position position="95"/>
    </location>
    <ligand>
        <name>FMN</name>
        <dbReference type="ChEBI" id="CHEBI:58210"/>
    </ligand>
</feature>
<evidence type="ECO:0000256" key="4">
    <source>
        <dbReference type="ARBA" id="ARBA00023002"/>
    </source>
</evidence>
<dbReference type="NCBIfam" id="NF038138">
    <property type="entry name" value="phena_PhzG"/>
    <property type="match status" value="1"/>
</dbReference>
<dbReference type="SUPFAM" id="SSF50475">
    <property type="entry name" value="FMN-binding split barrel"/>
    <property type="match status" value="1"/>
</dbReference>
<feature type="domain" description="Pyridoxamine 5'-phosphate oxidase N-terminal" evidence="6">
    <location>
        <begin position="25"/>
        <end position="147"/>
    </location>
</feature>
<reference evidence="8 9" key="1">
    <citation type="submission" date="2018-05" db="EMBL/GenBank/DDBJ databases">
        <title>Evolution of GPA BGCs.</title>
        <authorList>
            <person name="Waglechner N."/>
            <person name="Wright G.D."/>
        </authorList>
    </citation>
    <scope>NUCLEOTIDE SEQUENCE [LARGE SCALE GENOMIC DNA]</scope>
    <source>
        <strain evidence="8 9">A82846</strain>
    </source>
</reference>
<feature type="binding site" evidence="5">
    <location>
        <begin position="130"/>
        <end position="131"/>
    </location>
    <ligand>
        <name>FMN</name>
        <dbReference type="ChEBI" id="CHEBI:58210"/>
    </ligand>
</feature>
<gene>
    <name evidence="8" type="ORF">DMH04_34705</name>
</gene>
<keyword evidence="3 5" id="KW-0288">FMN</keyword>
<feature type="domain" description="Pyridoxine 5'-phosphate oxidase dimerisation C-terminal" evidence="7">
    <location>
        <begin position="160"/>
        <end position="200"/>
    </location>
</feature>
<organism evidence="8 9">
    <name type="scientific">Kibdelosporangium aridum</name>
    <dbReference type="NCBI Taxonomy" id="2030"/>
    <lineage>
        <taxon>Bacteria</taxon>
        <taxon>Bacillati</taxon>
        <taxon>Actinomycetota</taxon>
        <taxon>Actinomycetes</taxon>
        <taxon>Pseudonocardiales</taxon>
        <taxon>Pseudonocardiaceae</taxon>
        <taxon>Kibdelosporangium</taxon>
    </lineage>
</organism>